<dbReference type="AlphaFoldDB" id="A0AAW9QAB2"/>
<evidence type="ECO:0000313" key="4">
    <source>
        <dbReference type="Proteomes" id="UP001336250"/>
    </source>
</evidence>
<evidence type="ECO:0000256" key="2">
    <source>
        <dbReference type="SAM" id="SignalP"/>
    </source>
</evidence>
<dbReference type="RefSeq" id="WP_332287236.1">
    <property type="nucleotide sequence ID" value="NZ_JAZIBG010000001.1"/>
</dbReference>
<name>A0AAW9QAB2_9BURK</name>
<dbReference type="Proteomes" id="UP001336250">
    <property type="component" value="Unassembled WGS sequence"/>
</dbReference>
<feature type="compositionally biased region" description="Basic and acidic residues" evidence="1">
    <location>
        <begin position="55"/>
        <end position="64"/>
    </location>
</feature>
<reference evidence="3 4" key="1">
    <citation type="submission" date="2024-02" db="EMBL/GenBank/DDBJ databases">
        <title>Genome sequence of Aquincola sp. MAHUQ-54.</title>
        <authorList>
            <person name="Huq M.A."/>
        </authorList>
    </citation>
    <scope>NUCLEOTIDE SEQUENCE [LARGE SCALE GENOMIC DNA]</scope>
    <source>
        <strain evidence="3 4">MAHUQ-54</strain>
    </source>
</reference>
<feature type="signal peptide" evidence="2">
    <location>
        <begin position="1"/>
        <end position="23"/>
    </location>
</feature>
<feature type="chain" id="PRO_5043690275" evidence="2">
    <location>
        <begin position="24"/>
        <end position="143"/>
    </location>
</feature>
<organism evidence="3 4">
    <name type="scientific">Aquincola agrisoli</name>
    <dbReference type="NCBI Taxonomy" id="3119538"/>
    <lineage>
        <taxon>Bacteria</taxon>
        <taxon>Pseudomonadati</taxon>
        <taxon>Pseudomonadota</taxon>
        <taxon>Betaproteobacteria</taxon>
        <taxon>Burkholderiales</taxon>
        <taxon>Sphaerotilaceae</taxon>
        <taxon>Aquincola</taxon>
    </lineage>
</organism>
<comment type="caution">
    <text evidence="3">The sequence shown here is derived from an EMBL/GenBank/DDBJ whole genome shotgun (WGS) entry which is preliminary data.</text>
</comment>
<keyword evidence="4" id="KW-1185">Reference proteome</keyword>
<evidence type="ECO:0000313" key="3">
    <source>
        <dbReference type="EMBL" id="MEF7612342.1"/>
    </source>
</evidence>
<feature type="region of interest" description="Disordered" evidence="1">
    <location>
        <begin position="55"/>
        <end position="83"/>
    </location>
</feature>
<keyword evidence="2" id="KW-0732">Signal</keyword>
<sequence length="143" mass="14643">MKPWRIWLLLLLAVLLPARGAVAAAMLCPVAGSGMQLELAMSGHPAGHEAMDHAMAHDHSDSHGHASAHAHGTEASNDGHAAHEHAGSEACNACSAYCSATPLVSAMPTLAAPLDPAAVKFAELAAPPPSNVSDGQERPPRTI</sequence>
<proteinExistence type="predicted"/>
<evidence type="ECO:0000256" key="1">
    <source>
        <dbReference type="SAM" id="MobiDB-lite"/>
    </source>
</evidence>
<feature type="compositionally biased region" description="Low complexity" evidence="1">
    <location>
        <begin position="65"/>
        <end position="75"/>
    </location>
</feature>
<dbReference type="EMBL" id="JAZIBG010000001">
    <property type="protein sequence ID" value="MEF7612342.1"/>
    <property type="molecule type" value="Genomic_DNA"/>
</dbReference>
<accession>A0AAW9QAB2</accession>
<protein>
    <submittedName>
        <fullName evidence="3">Uncharacterized protein</fullName>
    </submittedName>
</protein>
<gene>
    <name evidence="3" type="ORF">V4F39_00375</name>
</gene>